<keyword evidence="2" id="KW-1185">Reference proteome</keyword>
<dbReference type="EMBL" id="VDMD01000003">
    <property type="protein sequence ID" value="TRM66766.1"/>
    <property type="molecule type" value="Genomic_DNA"/>
</dbReference>
<dbReference type="AlphaFoldDB" id="A0A550CPN3"/>
<organism evidence="1 2">
    <name type="scientific">Schizophyllum amplum</name>
    <dbReference type="NCBI Taxonomy" id="97359"/>
    <lineage>
        <taxon>Eukaryota</taxon>
        <taxon>Fungi</taxon>
        <taxon>Dikarya</taxon>
        <taxon>Basidiomycota</taxon>
        <taxon>Agaricomycotina</taxon>
        <taxon>Agaricomycetes</taxon>
        <taxon>Agaricomycetidae</taxon>
        <taxon>Agaricales</taxon>
        <taxon>Schizophyllaceae</taxon>
        <taxon>Schizophyllum</taxon>
    </lineage>
</organism>
<dbReference type="Proteomes" id="UP000320762">
    <property type="component" value="Unassembled WGS sequence"/>
</dbReference>
<evidence type="ECO:0000313" key="1">
    <source>
        <dbReference type="EMBL" id="TRM66766.1"/>
    </source>
</evidence>
<gene>
    <name evidence="1" type="ORF">BD626DRAFT_483729</name>
</gene>
<sequence>MIRCSRIQSSPVQARMHEFTFTSGAFQRCIRLPDALKEAICAVLSLKILSFVRLELVRDIPPSIVDWQSTVCELELNHVREVELSTSRRSH</sequence>
<accession>A0A550CPN3</accession>
<proteinExistence type="predicted"/>
<evidence type="ECO:0000313" key="2">
    <source>
        <dbReference type="Proteomes" id="UP000320762"/>
    </source>
</evidence>
<comment type="caution">
    <text evidence="1">The sequence shown here is derived from an EMBL/GenBank/DDBJ whole genome shotgun (WGS) entry which is preliminary data.</text>
</comment>
<reference evidence="1 2" key="1">
    <citation type="journal article" date="2019" name="New Phytol.">
        <title>Comparative genomics reveals unique wood-decay strategies and fruiting body development in the Schizophyllaceae.</title>
        <authorList>
            <person name="Almasi E."/>
            <person name="Sahu N."/>
            <person name="Krizsan K."/>
            <person name="Balint B."/>
            <person name="Kovacs G.M."/>
            <person name="Kiss B."/>
            <person name="Cseklye J."/>
            <person name="Drula E."/>
            <person name="Henrissat B."/>
            <person name="Nagy I."/>
            <person name="Chovatia M."/>
            <person name="Adam C."/>
            <person name="LaButti K."/>
            <person name="Lipzen A."/>
            <person name="Riley R."/>
            <person name="Grigoriev I.V."/>
            <person name="Nagy L.G."/>
        </authorList>
    </citation>
    <scope>NUCLEOTIDE SEQUENCE [LARGE SCALE GENOMIC DNA]</scope>
    <source>
        <strain evidence="1 2">NL-1724</strain>
    </source>
</reference>
<name>A0A550CPN3_9AGAR</name>
<protein>
    <submittedName>
        <fullName evidence="1">Uncharacterized protein</fullName>
    </submittedName>
</protein>